<dbReference type="Proteomes" id="UP000215902">
    <property type="component" value="Unassembled WGS sequence"/>
</dbReference>
<accession>A0A267GLA2</accession>
<dbReference type="AlphaFoldDB" id="A0A267GLA2"/>
<evidence type="ECO:0000256" key="6">
    <source>
        <dbReference type="SAM" id="SignalP"/>
    </source>
</evidence>
<protein>
    <recommendedName>
        <fullName evidence="7">CUB domain-containing protein</fullName>
    </recommendedName>
</protein>
<feature type="domain" description="CUB" evidence="7">
    <location>
        <begin position="150"/>
        <end position="272"/>
    </location>
</feature>
<comment type="caution">
    <text evidence="8">The sequence shown here is derived from an EMBL/GenBank/DDBJ whole genome shotgun (WGS) entry which is preliminary data.</text>
</comment>
<evidence type="ECO:0000256" key="5">
    <source>
        <dbReference type="SAM" id="Phobius"/>
    </source>
</evidence>
<organism evidence="8 9">
    <name type="scientific">Macrostomum lignano</name>
    <dbReference type="NCBI Taxonomy" id="282301"/>
    <lineage>
        <taxon>Eukaryota</taxon>
        <taxon>Metazoa</taxon>
        <taxon>Spiralia</taxon>
        <taxon>Lophotrochozoa</taxon>
        <taxon>Platyhelminthes</taxon>
        <taxon>Rhabditophora</taxon>
        <taxon>Macrostomorpha</taxon>
        <taxon>Macrostomida</taxon>
        <taxon>Macrostomidae</taxon>
        <taxon>Macrostomum</taxon>
    </lineage>
</organism>
<evidence type="ECO:0000256" key="3">
    <source>
        <dbReference type="PROSITE-ProRule" id="PRU00059"/>
    </source>
</evidence>
<keyword evidence="5" id="KW-0812">Transmembrane</keyword>
<evidence type="ECO:0000259" key="7">
    <source>
        <dbReference type="PROSITE" id="PS01180"/>
    </source>
</evidence>
<dbReference type="Gene3D" id="2.60.120.290">
    <property type="entry name" value="Spermadhesin, CUB domain"/>
    <property type="match status" value="1"/>
</dbReference>
<dbReference type="OrthoDB" id="430340at2759"/>
<comment type="caution">
    <text evidence="3">Lacks conserved residue(s) required for the propagation of feature annotation.</text>
</comment>
<dbReference type="InterPro" id="IPR000859">
    <property type="entry name" value="CUB_dom"/>
</dbReference>
<dbReference type="PROSITE" id="PS01180">
    <property type="entry name" value="CUB"/>
    <property type="match status" value="1"/>
</dbReference>
<evidence type="ECO:0000313" key="8">
    <source>
        <dbReference type="EMBL" id="PAA86082.1"/>
    </source>
</evidence>
<proteinExistence type="predicted"/>
<feature type="chain" id="PRO_5013306514" description="CUB domain-containing protein" evidence="6">
    <location>
        <begin position="39"/>
        <end position="817"/>
    </location>
</feature>
<feature type="region of interest" description="Disordered" evidence="4">
    <location>
        <begin position="796"/>
        <end position="817"/>
    </location>
</feature>
<keyword evidence="6" id="KW-0732">Signal</keyword>
<dbReference type="SMART" id="SM00042">
    <property type="entry name" value="CUB"/>
    <property type="match status" value="2"/>
</dbReference>
<name>A0A267GLA2_9PLAT</name>
<dbReference type="InterPro" id="IPR035914">
    <property type="entry name" value="Sperma_CUB_dom_sf"/>
</dbReference>
<keyword evidence="1" id="KW-0677">Repeat</keyword>
<reference evidence="8 9" key="1">
    <citation type="submission" date="2017-06" db="EMBL/GenBank/DDBJ databases">
        <title>A platform for efficient transgenesis in Macrostomum lignano, a flatworm model organism for stem cell research.</title>
        <authorList>
            <person name="Berezikov E."/>
        </authorList>
    </citation>
    <scope>NUCLEOTIDE SEQUENCE [LARGE SCALE GENOMIC DNA]</scope>
    <source>
        <strain evidence="8">DV1</strain>
        <tissue evidence="8">Whole organism</tissue>
    </source>
</reference>
<feature type="signal peptide" evidence="6">
    <location>
        <begin position="1"/>
        <end position="38"/>
    </location>
</feature>
<evidence type="ECO:0000313" key="9">
    <source>
        <dbReference type="Proteomes" id="UP000215902"/>
    </source>
</evidence>
<keyword evidence="9" id="KW-1185">Reference proteome</keyword>
<sequence>MLILNHFLQQMGCRSINGLLLGVALLILSRSALQPVEACKSEILTADSGAVSCPPDQESGSRYGSGLDSRWIINTTGVKIIRFIKVDVEPKLDNILLFENTGANDPDQMRFRINDADAVSSEFWLSGTTLVRFSTDGSIFRTGFKFTFECKSNISIPAATEVIRQRSGNRYSHPGFGSSRYPSDMKLAWSIQVPASHLLTIRLITFKTQAGRDFLRIYRGTVPNIGSEALYEFSGKSAISEMEFNESVTLLFTTGGYSTNLTDGFEFSFSIIEASACLRTIVLKASNGRVRSPTFDNEVSQGKKEICWLFTAREFIGINFHRLDLDSLDSSGKVFIYVNTDVPNKEKEVLQLSNSDALTSEFWLATSWSVLIRLRATKIPTVEFSYRTNSTQQRSMNPLLITRRHRGILPYVLVMEKINSESGSRSSISGYRSYGYRSYGLLNAHYDFSKFFTQIWVINAKLTETVTIRFGNLSTKFNQGQLQVFAGPYETMYGSTRRNVLASSKKEVEYQLLGGAVIVYSSDVSAKHSGFDFEFNIGHRIYPIFEHWSGKVSRNSSTKLIVQSSVANYSIHCRLRPACGNRSFDVTMIHSNEQFLRAVYSVYSSNLPSFEFCARDAQCGFIRPFGVTTEELKHEAKFLEPDPESVIIDLKQPQFASVTGAVQFRAISRLACPSVKHRCELQTTDGKSITAQLIKKNITEPTEPQCLSLVTSQFVAVAQPSVITGAVIRCRLFDGSFERLKLPQQTTNVRLQGVWELPLLISSSTIAVISLIALSAVSYFLFKSLKAKRSKSIEMNIRPQPKPNPYKKHPASEVYLN</sequence>
<evidence type="ECO:0000256" key="2">
    <source>
        <dbReference type="ARBA" id="ARBA00023157"/>
    </source>
</evidence>
<evidence type="ECO:0000256" key="4">
    <source>
        <dbReference type="SAM" id="MobiDB-lite"/>
    </source>
</evidence>
<feature type="transmembrane region" description="Helical" evidence="5">
    <location>
        <begin position="759"/>
        <end position="782"/>
    </location>
</feature>
<dbReference type="EMBL" id="NIVC01000293">
    <property type="protein sequence ID" value="PAA86082.1"/>
    <property type="molecule type" value="Genomic_DNA"/>
</dbReference>
<dbReference type="SUPFAM" id="SSF49854">
    <property type="entry name" value="Spermadhesin, CUB domain"/>
    <property type="match status" value="2"/>
</dbReference>
<dbReference type="PANTHER" id="PTHR24251">
    <property type="entry name" value="OVOCHYMASE-RELATED"/>
    <property type="match status" value="1"/>
</dbReference>
<keyword evidence="5" id="KW-1133">Transmembrane helix</keyword>
<keyword evidence="2" id="KW-1015">Disulfide bond</keyword>
<gene>
    <name evidence="8" type="ORF">BOX15_Mlig019335g1</name>
</gene>
<dbReference type="STRING" id="282301.A0A267GLA2"/>
<keyword evidence="5" id="KW-0472">Membrane</keyword>
<evidence type="ECO:0000256" key="1">
    <source>
        <dbReference type="ARBA" id="ARBA00022737"/>
    </source>
</evidence>